<feature type="domain" description="SbsA Ig-like" evidence="1">
    <location>
        <begin position="19"/>
        <end position="117"/>
    </location>
</feature>
<evidence type="ECO:0000313" key="3">
    <source>
        <dbReference type="Proteomes" id="UP000326380"/>
    </source>
</evidence>
<dbReference type="InterPro" id="IPR028994">
    <property type="entry name" value="Integrin_alpha_N"/>
</dbReference>
<name>A0A7L5A0W4_9BACT</name>
<dbReference type="NCBIfam" id="TIGR04183">
    <property type="entry name" value="Por_Secre_tail"/>
    <property type="match status" value="1"/>
</dbReference>
<reference evidence="2 3" key="1">
    <citation type="submission" date="2019-09" db="EMBL/GenBank/DDBJ databases">
        <title>Genome sequence of Hymenobacter sp. M3.</title>
        <authorList>
            <person name="Srinivasan S."/>
        </authorList>
    </citation>
    <scope>NUCLEOTIDE SEQUENCE [LARGE SCALE GENOMIC DNA]</scope>
    <source>
        <strain evidence="2 3">M3</strain>
    </source>
</reference>
<keyword evidence="3" id="KW-1185">Reference proteome</keyword>
<dbReference type="PANTHER" id="PTHR46580:SF2">
    <property type="entry name" value="MAM DOMAIN-CONTAINING PROTEIN"/>
    <property type="match status" value="1"/>
</dbReference>
<dbReference type="EMBL" id="VTWU01000002">
    <property type="protein sequence ID" value="KAA9338161.1"/>
    <property type="molecule type" value="Genomic_DNA"/>
</dbReference>
<dbReference type="Pfam" id="PF13205">
    <property type="entry name" value="Big_5"/>
    <property type="match status" value="1"/>
</dbReference>
<organism evidence="2 3">
    <name type="scientific">Hymenobacter busanensis</name>
    <dbReference type="NCBI Taxonomy" id="2607656"/>
    <lineage>
        <taxon>Bacteria</taxon>
        <taxon>Pseudomonadati</taxon>
        <taxon>Bacteroidota</taxon>
        <taxon>Cytophagia</taxon>
        <taxon>Cytophagales</taxon>
        <taxon>Hymenobacteraceae</taxon>
        <taxon>Hymenobacter</taxon>
    </lineage>
</organism>
<dbReference type="AlphaFoldDB" id="A0A7L5A0W4"/>
<evidence type="ECO:0000313" key="2">
    <source>
        <dbReference type="EMBL" id="KAA9338161.1"/>
    </source>
</evidence>
<dbReference type="SUPFAM" id="SSF69318">
    <property type="entry name" value="Integrin alpha N-terminal domain"/>
    <property type="match status" value="1"/>
</dbReference>
<dbReference type="InterPro" id="IPR032812">
    <property type="entry name" value="SbsA_Ig"/>
</dbReference>
<accession>A0A7L5A0W4</accession>
<dbReference type="InterPro" id="IPR013517">
    <property type="entry name" value="FG-GAP"/>
</dbReference>
<dbReference type="RefSeq" id="WP_151077686.1">
    <property type="nucleotide sequence ID" value="NZ_CP047647.1"/>
</dbReference>
<gene>
    <name evidence="2" type="ORF">F0P96_04750</name>
</gene>
<proteinExistence type="predicted"/>
<dbReference type="PANTHER" id="PTHR46580">
    <property type="entry name" value="SENSOR KINASE-RELATED"/>
    <property type="match status" value="1"/>
</dbReference>
<dbReference type="Gene3D" id="2.130.10.130">
    <property type="entry name" value="Integrin alpha, N-terminal"/>
    <property type="match status" value="1"/>
</dbReference>
<protein>
    <submittedName>
        <fullName evidence="2">T9SS type A sorting domain-containing protein</fullName>
    </submittedName>
</protein>
<dbReference type="InterPro" id="IPR026444">
    <property type="entry name" value="Secre_tail"/>
</dbReference>
<dbReference type="Proteomes" id="UP000326380">
    <property type="component" value="Unassembled WGS sequence"/>
</dbReference>
<evidence type="ECO:0000259" key="1">
    <source>
        <dbReference type="Pfam" id="PF13205"/>
    </source>
</evidence>
<dbReference type="Pfam" id="PF13517">
    <property type="entry name" value="FG-GAP_3"/>
    <property type="match status" value="3"/>
</dbReference>
<comment type="caution">
    <text evidence="2">The sequence shown here is derived from an EMBL/GenBank/DDBJ whole genome shotgun (WGS) entry which is preliminary data.</text>
</comment>
<sequence>MKFPLLAALALLSGWARAQAPVLTSTSPVRNALHVPRAAPITLTFSQPVSAASAAGIRVFSNQRRGYRAAAVTGGGTAALTLTPAQPFGAGEVVSLTVPATVQGAGGTVAARVQQFTVAAPAGSGLFQSLPPVATGSRVVDIALGDVDNDGDLDAVVGRGSALVLLNNGRGVLAPGPDPNLGAAHVALADLDNDQDLDLITSAGGLHVRFNDGAGVFGGGYDLAQAASSLKVGDLNADGYLDLAYVGFSGGRVSYNDGTGQLLTPTIVAAPHGASYPTDLNLADLDNDGNLDIGLLDMNNQLSAVAIYLNDANGFFSRVNDVPVPPSPVTLRMADVNGDGNLDVLVAGYDPQTRVHVRLGTGTGSFVPAPADALVAENPYGMVAADFDGDGDLDLAAAGVARNYVGVALNNGQGRFQRTADAVVGTTPDVLAAGDLDEDGDIDLITGNFNTNTVSVLLNQGGITASQPAVAARALALFPNPAHERAILQLPPGTGPVEVQLYNALGQQVLRLAARPAADGTVTLPLAGRAAGVYAVQVSGAFGRGAARVVVE</sequence>